<dbReference type="Proteomes" id="UP001431572">
    <property type="component" value="Chromosome 2"/>
</dbReference>
<dbReference type="Proteomes" id="UP000521676">
    <property type="component" value="Unassembled WGS sequence"/>
</dbReference>
<name>A0A8T7M8L5_9CHLR</name>
<evidence type="ECO:0000256" key="1">
    <source>
        <dbReference type="SAM" id="SignalP"/>
    </source>
</evidence>
<keyword evidence="1" id="KW-0732">Signal</keyword>
<feature type="chain" id="PRO_5035869570" evidence="1">
    <location>
        <begin position="22"/>
        <end position="207"/>
    </location>
</feature>
<dbReference type="AlphaFoldDB" id="A0A8T7M8L5"/>
<dbReference type="EMBL" id="CP128400">
    <property type="protein sequence ID" value="WJW68408.1"/>
    <property type="molecule type" value="Genomic_DNA"/>
</dbReference>
<sequence>MIKSYFRVAVFLLLAMLLVSCGDPTATLVPTVAATTKAVEKTAVTTTAIQPTQKPASNGRATPTVAERTNLAAEDTTDLAKPLPERSVVRTFTDAQGRTVRLTYGRGVGHSGDYGWAHIVGKHVQSIWYDGGTITTFPKALGTRSLADVLDLIGKSLQDKAPDDQGNGRRSYVYQVPGTNSDVFTVVGSDGTIITAYPVPRGSKDEG</sequence>
<protein>
    <submittedName>
        <fullName evidence="2">Uncharacterized protein</fullName>
    </submittedName>
</protein>
<reference evidence="3" key="2">
    <citation type="journal article" date="2024" name="Nature">
        <title>Anoxygenic phototroph of the Chloroflexota uses a type I reaction centre.</title>
        <authorList>
            <person name="Tsuji J.M."/>
            <person name="Shaw N.A."/>
            <person name="Nagashima S."/>
            <person name="Venkiteswaran J.J."/>
            <person name="Schiff S.L."/>
            <person name="Watanabe T."/>
            <person name="Fukui M."/>
            <person name="Hanada S."/>
            <person name="Tank M."/>
            <person name="Neufeld J.D."/>
        </authorList>
    </citation>
    <scope>NUCLEOTIDE SEQUENCE</scope>
    <source>
        <strain evidence="3">L227-S17</strain>
    </source>
</reference>
<organism evidence="2 4">
    <name type="scientific">Candidatus Chlorohelix allophototropha</name>
    <dbReference type="NCBI Taxonomy" id="3003348"/>
    <lineage>
        <taxon>Bacteria</taxon>
        <taxon>Bacillati</taxon>
        <taxon>Chloroflexota</taxon>
        <taxon>Chloroflexia</taxon>
        <taxon>Candidatus Chloroheliales</taxon>
        <taxon>Candidatus Chloroheliaceae</taxon>
        <taxon>Candidatus Chlorohelix</taxon>
    </lineage>
</organism>
<dbReference type="EMBL" id="JACATZ010000003">
    <property type="protein sequence ID" value="NWJ48475.1"/>
    <property type="molecule type" value="Genomic_DNA"/>
</dbReference>
<dbReference type="RefSeq" id="WP_341470312.1">
    <property type="nucleotide sequence ID" value="NZ_CP128400.1"/>
</dbReference>
<evidence type="ECO:0000313" key="5">
    <source>
        <dbReference type="Proteomes" id="UP001431572"/>
    </source>
</evidence>
<reference evidence="2 4" key="1">
    <citation type="submission" date="2020-06" db="EMBL/GenBank/DDBJ databases">
        <title>Anoxygenic phototrophic Chloroflexota member uses a Type I reaction center.</title>
        <authorList>
            <person name="Tsuji J.M."/>
            <person name="Shaw N.A."/>
            <person name="Nagashima S."/>
            <person name="Venkiteswaran J."/>
            <person name="Schiff S.L."/>
            <person name="Hanada S."/>
            <person name="Tank M."/>
            <person name="Neufeld J.D."/>
        </authorList>
    </citation>
    <scope>NUCLEOTIDE SEQUENCE [LARGE SCALE GENOMIC DNA]</scope>
    <source>
        <strain evidence="2">L227-S17</strain>
    </source>
</reference>
<accession>A0A8T7M8L5</accession>
<evidence type="ECO:0000313" key="4">
    <source>
        <dbReference type="Proteomes" id="UP000521676"/>
    </source>
</evidence>
<gene>
    <name evidence="2" type="ORF">HXX08_21675</name>
    <name evidence="3" type="ORF">OZ401_004019</name>
</gene>
<evidence type="ECO:0000313" key="3">
    <source>
        <dbReference type="EMBL" id="WJW68408.1"/>
    </source>
</evidence>
<keyword evidence="5" id="KW-1185">Reference proteome</keyword>
<dbReference type="PROSITE" id="PS51257">
    <property type="entry name" value="PROKAR_LIPOPROTEIN"/>
    <property type="match status" value="1"/>
</dbReference>
<proteinExistence type="predicted"/>
<evidence type="ECO:0000313" key="2">
    <source>
        <dbReference type="EMBL" id="NWJ48475.1"/>
    </source>
</evidence>
<feature type="signal peptide" evidence="1">
    <location>
        <begin position="1"/>
        <end position="21"/>
    </location>
</feature>